<proteinExistence type="predicted"/>
<keyword evidence="2" id="KW-1185">Reference proteome</keyword>
<protein>
    <submittedName>
        <fullName evidence="1">Uncharacterized protein</fullName>
    </submittedName>
</protein>
<evidence type="ECO:0000313" key="2">
    <source>
        <dbReference type="Proteomes" id="UP000195880"/>
    </source>
</evidence>
<name>A0A1Z1W5D9_9ACTN</name>
<dbReference type="Proteomes" id="UP000195880">
    <property type="component" value="Chromosome"/>
</dbReference>
<gene>
    <name evidence="1" type="ORF">SMD44_00987</name>
</gene>
<dbReference type="KEGG" id="salf:SMD44_00987"/>
<organism evidence="1 2">
    <name type="scientific">Streptomyces alboflavus</name>
    <dbReference type="NCBI Taxonomy" id="67267"/>
    <lineage>
        <taxon>Bacteria</taxon>
        <taxon>Bacillati</taxon>
        <taxon>Actinomycetota</taxon>
        <taxon>Actinomycetes</taxon>
        <taxon>Kitasatosporales</taxon>
        <taxon>Streptomycetaceae</taxon>
        <taxon>Streptomyces</taxon>
    </lineage>
</organism>
<dbReference type="AlphaFoldDB" id="A0A1Z1W5D9"/>
<reference evidence="1 2" key="1">
    <citation type="submission" date="2017-05" db="EMBL/GenBank/DDBJ databases">
        <title>Streptomyces alboflavus Genome sequencing and assembly.</title>
        <authorList>
            <person name="Wang Y."/>
            <person name="Du B."/>
            <person name="Ding Y."/>
            <person name="Liu H."/>
            <person name="Hou Q."/>
            <person name="Liu K."/>
            <person name="Wang C."/>
            <person name="Yao L."/>
        </authorList>
    </citation>
    <scope>NUCLEOTIDE SEQUENCE [LARGE SCALE GENOMIC DNA]</scope>
    <source>
        <strain evidence="1 2">MDJK44</strain>
    </source>
</reference>
<accession>A0A1Z1W5D9</accession>
<evidence type="ECO:0000313" key="1">
    <source>
        <dbReference type="EMBL" id="ARX81589.1"/>
    </source>
</evidence>
<dbReference type="EMBL" id="CP021748">
    <property type="protein sequence ID" value="ARX81589.1"/>
    <property type="molecule type" value="Genomic_DNA"/>
</dbReference>
<sequence>MLLLAALTVLLLGITAVTTAVTHTRGRRT</sequence>